<evidence type="ECO:0000313" key="2">
    <source>
        <dbReference type="EMBL" id="KAG8388033.1"/>
    </source>
</evidence>
<accession>A0AAV6Y0N0</accession>
<sequence>MPPYSPLDLGYVLKVLINPSVKIPSENCPDPVTPSPSNNPISNRLQNPNLDTQNTPTTPCNSNTANPKYKVQGSSQQPDTCHQTPRHIGTDKPINFIPALSTLITKDFNSDIHDSLKPTLNALDFMNGMVQNNISTLQWATENQHEKKGGRQYVSSSVGGFKGFLDDGGLVDLGF</sequence>
<gene>
    <name evidence="2" type="ORF">BUALT_Bualt02G0083100</name>
</gene>
<evidence type="ECO:0000256" key="1">
    <source>
        <dbReference type="SAM" id="MobiDB-lite"/>
    </source>
</evidence>
<feature type="compositionally biased region" description="Polar residues" evidence="1">
    <location>
        <begin position="35"/>
        <end position="67"/>
    </location>
</feature>
<dbReference type="EMBL" id="WHWC01000002">
    <property type="protein sequence ID" value="KAG8388033.1"/>
    <property type="molecule type" value="Genomic_DNA"/>
</dbReference>
<feature type="region of interest" description="Disordered" evidence="1">
    <location>
        <begin position="24"/>
        <end position="67"/>
    </location>
</feature>
<name>A0AAV6Y0N0_9LAMI</name>
<dbReference type="Proteomes" id="UP000826271">
    <property type="component" value="Unassembled WGS sequence"/>
</dbReference>
<comment type="caution">
    <text evidence="2">The sequence shown here is derived from an EMBL/GenBank/DDBJ whole genome shotgun (WGS) entry which is preliminary data.</text>
</comment>
<dbReference type="AlphaFoldDB" id="A0AAV6Y0N0"/>
<reference evidence="2" key="1">
    <citation type="submission" date="2019-10" db="EMBL/GenBank/DDBJ databases">
        <authorList>
            <person name="Zhang R."/>
            <person name="Pan Y."/>
            <person name="Wang J."/>
            <person name="Ma R."/>
            <person name="Yu S."/>
        </authorList>
    </citation>
    <scope>NUCLEOTIDE SEQUENCE</scope>
    <source>
        <strain evidence="2">LA-IB0</strain>
        <tissue evidence="2">Leaf</tissue>
    </source>
</reference>
<evidence type="ECO:0000313" key="3">
    <source>
        <dbReference type="Proteomes" id="UP000826271"/>
    </source>
</evidence>
<organism evidence="2 3">
    <name type="scientific">Buddleja alternifolia</name>
    <dbReference type="NCBI Taxonomy" id="168488"/>
    <lineage>
        <taxon>Eukaryota</taxon>
        <taxon>Viridiplantae</taxon>
        <taxon>Streptophyta</taxon>
        <taxon>Embryophyta</taxon>
        <taxon>Tracheophyta</taxon>
        <taxon>Spermatophyta</taxon>
        <taxon>Magnoliopsida</taxon>
        <taxon>eudicotyledons</taxon>
        <taxon>Gunneridae</taxon>
        <taxon>Pentapetalae</taxon>
        <taxon>asterids</taxon>
        <taxon>lamiids</taxon>
        <taxon>Lamiales</taxon>
        <taxon>Scrophulariaceae</taxon>
        <taxon>Buddlejeae</taxon>
        <taxon>Buddleja</taxon>
    </lineage>
</organism>
<proteinExistence type="predicted"/>
<keyword evidence="3" id="KW-1185">Reference proteome</keyword>
<protein>
    <submittedName>
        <fullName evidence="2">Uncharacterized protein</fullName>
    </submittedName>
</protein>